<dbReference type="InterPro" id="IPR017853">
    <property type="entry name" value="GH"/>
</dbReference>
<dbReference type="SUPFAM" id="SSF51445">
    <property type="entry name" value="(Trans)glycosidases"/>
    <property type="match status" value="1"/>
</dbReference>
<evidence type="ECO:0000256" key="2">
    <source>
        <dbReference type="ARBA" id="ARBA00023295"/>
    </source>
</evidence>
<name>A0AA49GTQ1_9BACT</name>
<evidence type="ECO:0000256" key="1">
    <source>
        <dbReference type="ARBA" id="ARBA00022801"/>
    </source>
</evidence>
<evidence type="ECO:0000259" key="3">
    <source>
        <dbReference type="SMART" id="SM00642"/>
    </source>
</evidence>
<protein>
    <submittedName>
        <fullName evidence="4">Alpha-amylase family glycosyl hydrolase</fullName>
    </submittedName>
</protein>
<feature type="domain" description="Glycosyl hydrolase family 13 catalytic" evidence="3">
    <location>
        <begin position="12"/>
        <end position="367"/>
    </location>
</feature>
<keyword evidence="2" id="KW-0326">Glycosidase</keyword>
<reference evidence="4" key="2">
    <citation type="journal article" date="2024" name="Antonie Van Leeuwenhoek">
        <title>Roseihalotalea indica gen. nov., sp. nov., a halophilic Bacteroidetes from mesopelagic Southwest Indian Ocean with higher carbohydrate metabolic potential.</title>
        <authorList>
            <person name="Chen B."/>
            <person name="Zhang M."/>
            <person name="Lin D."/>
            <person name="Ye J."/>
            <person name="Tang K."/>
        </authorList>
    </citation>
    <scope>NUCLEOTIDE SEQUENCE</scope>
    <source>
        <strain evidence="4">TK19036</strain>
    </source>
</reference>
<dbReference type="InterPro" id="IPR006047">
    <property type="entry name" value="GH13_cat_dom"/>
</dbReference>
<evidence type="ECO:0000313" key="4">
    <source>
        <dbReference type="EMBL" id="WKN37544.1"/>
    </source>
</evidence>
<dbReference type="Gene3D" id="3.20.20.80">
    <property type="entry name" value="Glycosidases"/>
    <property type="match status" value="1"/>
</dbReference>
<dbReference type="CDD" id="cd11353">
    <property type="entry name" value="AmyAc_euk_bac_CMD_like"/>
    <property type="match status" value="1"/>
</dbReference>
<dbReference type="AlphaFoldDB" id="A0AA49GTQ1"/>
<keyword evidence="1 4" id="KW-0378">Hydrolase</keyword>
<dbReference type="Pfam" id="PF00128">
    <property type="entry name" value="Alpha-amylase"/>
    <property type="match status" value="1"/>
</dbReference>
<gene>
    <name evidence="4" type="ORF">K4G66_02320</name>
</gene>
<dbReference type="PANTHER" id="PTHR10357:SF210">
    <property type="entry name" value="MALTODEXTRIN GLUCOSIDASE"/>
    <property type="match status" value="1"/>
</dbReference>
<dbReference type="SMART" id="SM00642">
    <property type="entry name" value="Aamy"/>
    <property type="match status" value="1"/>
</dbReference>
<organism evidence="4">
    <name type="scientific">Roseihalotalea indica</name>
    <dbReference type="NCBI Taxonomy" id="2867963"/>
    <lineage>
        <taxon>Bacteria</taxon>
        <taxon>Pseudomonadati</taxon>
        <taxon>Bacteroidota</taxon>
        <taxon>Cytophagia</taxon>
        <taxon>Cytophagales</taxon>
        <taxon>Catalimonadaceae</taxon>
        <taxon>Roseihalotalea</taxon>
    </lineage>
</organism>
<reference evidence="4" key="1">
    <citation type="journal article" date="2023" name="Comput. Struct. Biotechnol. J.">
        <title>Discovery of a novel marine Bacteroidetes with a rich repertoire of carbohydrate-active enzymes.</title>
        <authorList>
            <person name="Chen B."/>
            <person name="Liu G."/>
            <person name="Chen Q."/>
            <person name="Wang H."/>
            <person name="Liu L."/>
            <person name="Tang K."/>
        </authorList>
    </citation>
    <scope>NUCLEOTIDE SEQUENCE</scope>
    <source>
        <strain evidence="4">TK19036</strain>
    </source>
</reference>
<dbReference type="Gene3D" id="3.90.400.10">
    <property type="entry name" value="Oligo-1,6-glucosidase, Domain 2"/>
    <property type="match status" value="1"/>
</dbReference>
<dbReference type="PANTHER" id="PTHR10357">
    <property type="entry name" value="ALPHA-AMYLASE FAMILY MEMBER"/>
    <property type="match status" value="1"/>
</dbReference>
<dbReference type="InterPro" id="IPR045857">
    <property type="entry name" value="O16G_dom_2"/>
</dbReference>
<proteinExistence type="predicted"/>
<dbReference type="GO" id="GO:0016798">
    <property type="term" value="F:hydrolase activity, acting on glycosyl bonds"/>
    <property type="evidence" value="ECO:0007669"/>
    <property type="project" value="UniProtKB-KW"/>
</dbReference>
<dbReference type="InterPro" id="IPR013780">
    <property type="entry name" value="Glyco_hydro_b"/>
</dbReference>
<dbReference type="Gene3D" id="2.60.40.1180">
    <property type="entry name" value="Golgi alpha-mannosidase II"/>
    <property type="match status" value="1"/>
</dbReference>
<dbReference type="SUPFAM" id="SSF51011">
    <property type="entry name" value="Glycosyl hydrolase domain"/>
    <property type="match status" value="1"/>
</dbReference>
<accession>A0AA49GTQ1</accession>
<dbReference type="EMBL" id="CP120682">
    <property type="protein sequence ID" value="WKN37544.1"/>
    <property type="molecule type" value="Genomic_DNA"/>
</dbReference>
<sequence>MNKFSSSWAWDSVFYHIYPLGLTGAPRQNNFSSQPEPRLEGICPWLDHMAELGCNALYLGPVFESGTHGYDTADYFQVDRRLGTNETLRHLVKQAHDRGIRVILDGVFNHVGRNFWAFKDLQQHKEQSVYKDWFAGVDFNQPSPNGDSFTYESWEGHYDLIKLNLHHSEVRKHLFDAVAMWIEEFDIDGLRLDAADVMDLGFLQALRSFCQKLRPDFWLVGEVIHGDYTQWANAETLHATTNYECYKGLYSSHNDANYFEIAHSLNREFGPGGVYQGLPLYTFADNHDVNRVASTLENSAHLYPLYALLFTMPGVPSIYYGSEWGIEGKKEQHSDDPLRPAVCLEAIPHQAPHPDLVPAIQQFISLRHQQHALRYGNYQQLMVTSEQFAFSRQSDQDFVMVAVNSADTSAALDIPVPLPDGQVLTNLLEPDSHFTVQGGSVSVKVPSCWATILA</sequence>
<dbReference type="GO" id="GO:0005975">
    <property type="term" value="P:carbohydrate metabolic process"/>
    <property type="evidence" value="ECO:0007669"/>
    <property type="project" value="InterPro"/>
</dbReference>